<reference evidence="1" key="1">
    <citation type="journal article" date="2019" name="Sci. Rep.">
        <title>Draft genome of Tanacetum cinerariifolium, the natural source of mosquito coil.</title>
        <authorList>
            <person name="Yamashiro T."/>
            <person name="Shiraishi A."/>
            <person name="Satake H."/>
            <person name="Nakayama K."/>
        </authorList>
    </citation>
    <scope>NUCLEOTIDE SEQUENCE</scope>
</reference>
<feature type="non-terminal residue" evidence="1">
    <location>
        <position position="438"/>
    </location>
</feature>
<organism evidence="1">
    <name type="scientific">Tanacetum cinerariifolium</name>
    <name type="common">Dalmatian daisy</name>
    <name type="synonym">Chrysanthemum cinerariifolium</name>
    <dbReference type="NCBI Taxonomy" id="118510"/>
    <lineage>
        <taxon>Eukaryota</taxon>
        <taxon>Viridiplantae</taxon>
        <taxon>Streptophyta</taxon>
        <taxon>Embryophyta</taxon>
        <taxon>Tracheophyta</taxon>
        <taxon>Spermatophyta</taxon>
        <taxon>Magnoliopsida</taxon>
        <taxon>eudicotyledons</taxon>
        <taxon>Gunneridae</taxon>
        <taxon>Pentapetalae</taxon>
        <taxon>asterids</taxon>
        <taxon>campanulids</taxon>
        <taxon>Asterales</taxon>
        <taxon>Asteraceae</taxon>
        <taxon>Asteroideae</taxon>
        <taxon>Anthemideae</taxon>
        <taxon>Anthemidinae</taxon>
        <taxon>Tanacetum</taxon>
    </lineage>
</organism>
<dbReference type="EMBL" id="BKCJ010542319">
    <property type="protein sequence ID" value="GFB05524.1"/>
    <property type="molecule type" value="Genomic_DNA"/>
</dbReference>
<evidence type="ECO:0000313" key="1">
    <source>
        <dbReference type="EMBL" id="GFB05524.1"/>
    </source>
</evidence>
<feature type="non-terminal residue" evidence="1">
    <location>
        <position position="1"/>
    </location>
</feature>
<evidence type="ECO:0008006" key="2">
    <source>
        <dbReference type="Google" id="ProtNLM"/>
    </source>
</evidence>
<gene>
    <name evidence="1" type="ORF">Tci_677495</name>
</gene>
<sequence>DGINLMTLKNSFESLMEADKVLDIAKPDDNVGPRDENVLEDEDDDVEEVFCGKGRGYQRKAHQYLKNGSKHSHYSSFRYGKSTGTSYVDTAKRDFQECVEDIKVTDVNSSNLRFTWNQKPRASAFFHPYRISNHTPAILCIHMTTPIRPKTFKFANILLQQPRFREIVYNEWRKNISGFWMYRVVKRLKLLKQPLRKLLYDQGNIFDTVKCLRVEQDVVQYVLDSDPSNIELREEEAAYLNAFNEASRVEERFLQQKAKVDWLKLGDANTVYFYKVVKSQASRNRIDYIMLPNGDCVMGEQVPAIFIDHYGAFLGQRGSTSLLNNTNLFRNQLSHEVIEQMVGDVSDKEIRDAIFSMGDDKSPGRDGYSAVFFKDVWDIVARDVIKAVREFFVNGVLLKEVIKDALEEFKNVYGLSPSLPKSMAFFCNVFNHVKINIL</sequence>
<name>A0A699KTS5_TANCI</name>
<proteinExistence type="predicted"/>
<dbReference type="AlphaFoldDB" id="A0A699KTS5"/>
<accession>A0A699KTS5</accession>
<comment type="caution">
    <text evidence="1">The sequence shown here is derived from an EMBL/GenBank/DDBJ whole genome shotgun (WGS) entry which is preliminary data.</text>
</comment>
<protein>
    <recommendedName>
        <fullName evidence="2">RNA-directed DNA polymerase, eukaryota, reverse transcriptase zinc-binding domain protein</fullName>
    </recommendedName>
</protein>